<feature type="region of interest" description="Disordered" evidence="1">
    <location>
        <begin position="1"/>
        <end position="126"/>
    </location>
</feature>
<name>A0A1R3KSL1_9ROSI</name>
<keyword evidence="3" id="KW-1185">Reference proteome</keyword>
<dbReference type="AlphaFoldDB" id="A0A1R3KSL1"/>
<sequence>MQHQNPDVAKQPKKRHDRQYGVVEEVEEGQSSTPEDDDDRSEHVEETREVKDVRPEEDAAGRAGSEGETEEPLEWGLGTAPEPPGFLDFSGGGEEDSGEDDGGDDGHGEAVEGRDWTERYGSAALE</sequence>
<feature type="compositionally biased region" description="Acidic residues" evidence="1">
    <location>
        <begin position="24"/>
        <end position="39"/>
    </location>
</feature>
<gene>
    <name evidence="2" type="ORF">COLO4_04842</name>
</gene>
<organism evidence="2 3">
    <name type="scientific">Corchorus olitorius</name>
    <dbReference type="NCBI Taxonomy" id="93759"/>
    <lineage>
        <taxon>Eukaryota</taxon>
        <taxon>Viridiplantae</taxon>
        <taxon>Streptophyta</taxon>
        <taxon>Embryophyta</taxon>
        <taxon>Tracheophyta</taxon>
        <taxon>Spermatophyta</taxon>
        <taxon>Magnoliopsida</taxon>
        <taxon>eudicotyledons</taxon>
        <taxon>Gunneridae</taxon>
        <taxon>Pentapetalae</taxon>
        <taxon>rosids</taxon>
        <taxon>malvids</taxon>
        <taxon>Malvales</taxon>
        <taxon>Malvaceae</taxon>
        <taxon>Grewioideae</taxon>
        <taxon>Apeibeae</taxon>
        <taxon>Corchorus</taxon>
    </lineage>
</organism>
<evidence type="ECO:0000313" key="2">
    <source>
        <dbReference type="EMBL" id="OMP10082.1"/>
    </source>
</evidence>
<accession>A0A1R3KSL1</accession>
<evidence type="ECO:0000313" key="3">
    <source>
        <dbReference type="Proteomes" id="UP000187203"/>
    </source>
</evidence>
<feature type="compositionally biased region" description="Basic and acidic residues" evidence="1">
    <location>
        <begin position="104"/>
        <end position="118"/>
    </location>
</feature>
<dbReference type="OrthoDB" id="10577333at2759"/>
<proteinExistence type="predicted"/>
<evidence type="ECO:0000256" key="1">
    <source>
        <dbReference type="SAM" id="MobiDB-lite"/>
    </source>
</evidence>
<protein>
    <submittedName>
        <fullName evidence="2">Uncharacterized protein</fullName>
    </submittedName>
</protein>
<feature type="compositionally biased region" description="Basic and acidic residues" evidence="1">
    <location>
        <begin position="40"/>
        <end position="60"/>
    </location>
</feature>
<feature type="compositionally biased region" description="Acidic residues" evidence="1">
    <location>
        <begin position="93"/>
        <end position="103"/>
    </location>
</feature>
<dbReference type="Proteomes" id="UP000187203">
    <property type="component" value="Unassembled WGS sequence"/>
</dbReference>
<comment type="caution">
    <text evidence="2">The sequence shown here is derived from an EMBL/GenBank/DDBJ whole genome shotgun (WGS) entry which is preliminary data.</text>
</comment>
<reference evidence="3" key="1">
    <citation type="submission" date="2013-09" db="EMBL/GenBank/DDBJ databases">
        <title>Corchorus olitorius genome sequencing.</title>
        <authorList>
            <person name="Alam M."/>
            <person name="Haque M.S."/>
            <person name="Islam M.S."/>
            <person name="Emdad E.M."/>
            <person name="Islam M.M."/>
            <person name="Ahmed B."/>
            <person name="Halim A."/>
            <person name="Hossen Q.M.M."/>
            <person name="Hossain M.Z."/>
            <person name="Ahmed R."/>
            <person name="Khan M.M."/>
            <person name="Islam R."/>
            <person name="Rashid M.M."/>
            <person name="Khan S.A."/>
            <person name="Rahman M.S."/>
            <person name="Alam M."/>
            <person name="Yahiya A.S."/>
            <person name="Khan M.S."/>
            <person name="Azam M.S."/>
            <person name="Haque T."/>
            <person name="Lashkar M.Z.H."/>
            <person name="Akhand A.I."/>
            <person name="Morshed G."/>
            <person name="Roy S."/>
            <person name="Uddin K.S."/>
            <person name="Rabeya T."/>
            <person name="Hossain A.S."/>
            <person name="Chowdhury A."/>
            <person name="Snigdha A.R."/>
            <person name="Mortoza M.S."/>
            <person name="Matin S.A."/>
            <person name="Hoque S.M.E."/>
            <person name="Islam M.K."/>
            <person name="Roy D.K."/>
            <person name="Haider R."/>
            <person name="Moosa M.M."/>
            <person name="Elias S.M."/>
            <person name="Hasan A.M."/>
            <person name="Jahan S."/>
            <person name="Shafiuddin M."/>
            <person name="Mahmood N."/>
            <person name="Shommy N.S."/>
        </authorList>
    </citation>
    <scope>NUCLEOTIDE SEQUENCE [LARGE SCALE GENOMIC DNA]</scope>
    <source>
        <strain evidence="3">cv. O-4</strain>
    </source>
</reference>
<dbReference type="EMBL" id="AWUE01012043">
    <property type="protein sequence ID" value="OMP10082.1"/>
    <property type="molecule type" value="Genomic_DNA"/>
</dbReference>